<evidence type="ECO:0000313" key="1">
    <source>
        <dbReference type="EMBL" id="KKN21510.1"/>
    </source>
</evidence>
<dbReference type="EMBL" id="LAZR01003142">
    <property type="protein sequence ID" value="KKN21510.1"/>
    <property type="molecule type" value="Genomic_DNA"/>
</dbReference>
<reference evidence="1" key="1">
    <citation type="journal article" date="2015" name="Nature">
        <title>Complex archaea that bridge the gap between prokaryotes and eukaryotes.</title>
        <authorList>
            <person name="Spang A."/>
            <person name="Saw J.H."/>
            <person name="Jorgensen S.L."/>
            <person name="Zaremba-Niedzwiedzka K."/>
            <person name="Martijn J."/>
            <person name="Lind A.E."/>
            <person name="van Eijk R."/>
            <person name="Schleper C."/>
            <person name="Guy L."/>
            <person name="Ettema T.J."/>
        </authorList>
    </citation>
    <scope>NUCLEOTIDE SEQUENCE</scope>
</reference>
<proteinExistence type="predicted"/>
<name>A0A0F9NPT5_9ZZZZ</name>
<sequence length="76" mass="8969">MTDKNGNTRGGLPARIGVKFHSEMERIKRERIKNEKSEEKISTEKISNIIIRHKLWPQIAKDLINEGEEKLKEKWN</sequence>
<gene>
    <name evidence="1" type="ORF">LCGC14_0924750</name>
</gene>
<organism evidence="1">
    <name type="scientific">marine sediment metagenome</name>
    <dbReference type="NCBI Taxonomy" id="412755"/>
    <lineage>
        <taxon>unclassified sequences</taxon>
        <taxon>metagenomes</taxon>
        <taxon>ecological metagenomes</taxon>
    </lineage>
</organism>
<dbReference type="AlphaFoldDB" id="A0A0F9NPT5"/>
<comment type="caution">
    <text evidence="1">The sequence shown here is derived from an EMBL/GenBank/DDBJ whole genome shotgun (WGS) entry which is preliminary data.</text>
</comment>
<accession>A0A0F9NPT5</accession>
<protein>
    <submittedName>
        <fullName evidence="1">Uncharacterized protein</fullName>
    </submittedName>
</protein>